<organism evidence="1 2">
    <name type="scientific">Amborella trichopoda</name>
    <dbReference type="NCBI Taxonomy" id="13333"/>
    <lineage>
        <taxon>Eukaryota</taxon>
        <taxon>Viridiplantae</taxon>
        <taxon>Streptophyta</taxon>
        <taxon>Embryophyta</taxon>
        <taxon>Tracheophyta</taxon>
        <taxon>Spermatophyta</taxon>
        <taxon>Magnoliopsida</taxon>
        <taxon>Amborellales</taxon>
        <taxon>Amborellaceae</taxon>
        <taxon>Amborella</taxon>
    </lineage>
</organism>
<dbReference type="HOGENOM" id="CLU_2852645_0_0_1"/>
<dbReference type="Proteomes" id="UP000017836">
    <property type="component" value="Unassembled WGS sequence"/>
</dbReference>
<evidence type="ECO:0000313" key="1">
    <source>
        <dbReference type="EMBL" id="ERN12244.1"/>
    </source>
</evidence>
<dbReference type="EMBL" id="KI392616">
    <property type="protein sequence ID" value="ERN12244.1"/>
    <property type="molecule type" value="Genomic_DNA"/>
</dbReference>
<dbReference type="Gramene" id="ERN12244">
    <property type="protein sequence ID" value="ERN12244"/>
    <property type="gene ID" value="AMTR_s00034p00223490"/>
</dbReference>
<protein>
    <submittedName>
        <fullName evidence="1">Uncharacterized protein</fullName>
    </submittedName>
</protein>
<evidence type="ECO:0000313" key="2">
    <source>
        <dbReference type="Proteomes" id="UP000017836"/>
    </source>
</evidence>
<accession>W1PWJ8</accession>
<keyword evidence="2" id="KW-1185">Reference proteome</keyword>
<sequence>MALVLFTFGRGREPCEVGGGRAQLGRERRGGRALVLFTMGRERESVVRLEEEELGWGEIGEEARL</sequence>
<name>W1PWJ8_AMBTC</name>
<gene>
    <name evidence="1" type="ORF">AMTR_s00034p00223490</name>
</gene>
<dbReference type="AlphaFoldDB" id="W1PWJ8"/>
<proteinExistence type="predicted"/>
<reference evidence="2" key="1">
    <citation type="journal article" date="2013" name="Science">
        <title>The Amborella genome and the evolution of flowering plants.</title>
        <authorList>
            <consortium name="Amborella Genome Project"/>
        </authorList>
    </citation>
    <scope>NUCLEOTIDE SEQUENCE [LARGE SCALE GENOMIC DNA]</scope>
</reference>